<dbReference type="Proteomes" id="UP000006833">
    <property type="component" value="Chromosome"/>
</dbReference>
<dbReference type="Pfam" id="PF00072">
    <property type="entry name" value="Response_reg"/>
    <property type="match status" value="2"/>
</dbReference>
<dbReference type="InterPro" id="IPR035965">
    <property type="entry name" value="PAS-like_dom_sf"/>
</dbReference>
<evidence type="ECO:0000256" key="6">
    <source>
        <dbReference type="ARBA" id="ARBA00022679"/>
    </source>
</evidence>
<evidence type="ECO:0000256" key="11">
    <source>
        <dbReference type="ARBA" id="ARBA00022989"/>
    </source>
</evidence>
<comment type="catalytic activity">
    <reaction evidence="1">
        <text>ATP + protein L-histidine = ADP + protein N-phospho-L-histidine.</text>
        <dbReference type="EC" id="2.7.13.3"/>
    </reaction>
</comment>
<evidence type="ECO:0000256" key="14">
    <source>
        <dbReference type="PROSITE-ProRule" id="PRU00169"/>
    </source>
</evidence>
<evidence type="ECO:0000313" key="19">
    <source>
        <dbReference type="EMBL" id="ABV95065.1"/>
    </source>
</evidence>
<keyword evidence="12" id="KW-0902">Two-component regulatory system</keyword>
<evidence type="ECO:0000256" key="9">
    <source>
        <dbReference type="ARBA" id="ARBA00022777"/>
    </source>
</evidence>
<evidence type="ECO:0000256" key="13">
    <source>
        <dbReference type="ARBA" id="ARBA00023136"/>
    </source>
</evidence>
<dbReference type="PROSITE" id="PS50110">
    <property type="entry name" value="RESPONSE_REGULATORY"/>
    <property type="match status" value="2"/>
</dbReference>
<evidence type="ECO:0000256" key="8">
    <source>
        <dbReference type="ARBA" id="ARBA00022741"/>
    </source>
</evidence>
<dbReference type="SMART" id="SM00387">
    <property type="entry name" value="HATPase_c"/>
    <property type="match status" value="1"/>
</dbReference>
<dbReference type="eggNOG" id="COG3170">
    <property type="taxonomic scope" value="Bacteria"/>
</dbReference>
<reference evidence="20" key="1">
    <citation type="journal article" date="2010" name="ISME J.">
        <title>The complete genome sequence of the algal symbiont Dinoroseobacter shibae: a hitchhiker's guide to life in the sea.</title>
        <authorList>
            <person name="Wagner-Dobler I."/>
            <person name="Ballhausen B."/>
            <person name="Berger M."/>
            <person name="Brinkhoff T."/>
            <person name="Buchholz I."/>
            <person name="Bunk B."/>
            <person name="Cypionka H."/>
            <person name="Daniel R."/>
            <person name="Drepper T."/>
            <person name="Gerdts G."/>
            <person name="Hahnke S."/>
            <person name="Han C."/>
            <person name="Jahn D."/>
            <person name="Kalhoefer D."/>
            <person name="Kiss H."/>
            <person name="Klenk H.P."/>
            <person name="Kyrpides N."/>
            <person name="Liebl W."/>
            <person name="Liesegang H."/>
            <person name="Meincke L."/>
            <person name="Pati A."/>
            <person name="Petersen J."/>
            <person name="Piekarski T."/>
            <person name="Pommerenke C."/>
            <person name="Pradella S."/>
            <person name="Pukall R."/>
            <person name="Rabus R."/>
            <person name="Stackebrandt E."/>
            <person name="Thole S."/>
            <person name="Thompson L."/>
            <person name="Tielen P."/>
            <person name="Tomasch J."/>
            <person name="von Jan M."/>
            <person name="Wanphrut N."/>
            <person name="Wichels A."/>
            <person name="Zech H."/>
            <person name="Simon M."/>
        </authorList>
    </citation>
    <scope>NUCLEOTIDE SEQUENCE [LARGE SCALE GENOMIC DNA]</scope>
    <source>
        <strain evidence="20">DSM 16493 / NCIMB 14021 / DFL 12</strain>
    </source>
</reference>
<dbReference type="CDD" id="cd00082">
    <property type="entry name" value="HisKA"/>
    <property type="match status" value="1"/>
</dbReference>
<dbReference type="OrthoDB" id="9801651at2"/>
<evidence type="ECO:0000256" key="5">
    <source>
        <dbReference type="ARBA" id="ARBA00022553"/>
    </source>
</evidence>
<dbReference type="Pfam" id="PF00512">
    <property type="entry name" value="HisKA"/>
    <property type="match status" value="1"/>
</dbReference>
<dbReference type="SUPFAM" id="SSF55785">
    <property type="entry name" value="PYP-like sensor domain (PAS domain)"/>
    <property type="match status" value="1"/>
</dbReference>
<dbReference type="PROSITE" id="PS50109">
    <property type="entry name" value="HIS_KIN"/>
    <property type="match status" value="1"/>
</dbReference>
<feature type="modified residue" description="4-aspartylphosphate" evidence="14">
    <location>
        <position position="506"/>
    </location>
</feature>
<feature type="coiled-coil region" evidence="15">
    <location>
        <begin position="1"/>
        <end position="30"/>
    </location>
</feature>
<feature type="region of interest" description="Disordered" evidence="16">
    <location>
        <begin position="633"/>
        <end position="668"/>
    </location>
</feature>
<dbReference type="FunFam" id="1.10.287.130:FF:000003">
    <property type="entry name" value="Histidine kinase"/>
    <property type="match status" value="1"/>
</dbReference>
<dbReference type="SMART" id="SM00448">
    <property type="entry name" value="REC"/>
    <property type="match status" value="2"/>
</dbReference>
<dbReference type="GO" id="GO:0005524">
    <property type="term" value="F:ATP binding"/>
    <property type="evidence" value="ECO:0007669"/>
    <property type="project" value="UniProtKB-KW"/>
</dbReference>
<feature type="modified residue" description="4-aspartylphosphate" evidence="14">
    <location>
        <position position="738"/>
    </location>
</feature>
<dbReference type="HOGENOM" id="CLU_000445_114_15_5"/>
<feature type="domain" description="Response regulatory" evidence="18">
    <location>
        <begin position="689"/>
        <end position="808"/>
    </location>
</feature>
<dbReference type="KEGG" id="dsh:Dshi_3332"/>
<dbReference type="EC" id="2.7.13.3" evidence="3"/>
<evidence type="ECO:0000256" key="3">
    <source>
        <dbReference type="ARBA" id="ARBA00012438"/>
    </source>
</evidence>
<dbReference type="GO" id="GO:0005886">
    <property type="term" value="C:plasma membrane"/>
    <property type="evidence" value="ECO:0007669"/>
    <property type="project" value="UniProtKB-SubCell"/>
</dbReference>
<dbReference type="InterPro" id="IPR036097">
    <property type="entry name" value="HisK_dim/P_sf"/>
</dbReference>
<protein>
    <recommendedName>
        <fullName evidence="3">histidine kinase</fullName>
        <ecNumber evidence="3">2.7.13.3</ecNumber>
    </recommendedName>
</protein>
<keyword evidence="7" id="KW-0812">Transmembrane</keyword>
<keyword evidence="15" id="KW-0175">Coiled coil</keyword>
<keyword evidence="11" id="KW-1133">Transmembrane helix</keyword>
<dbReference type="SUPFAM" id="SSF47384">
    <property type="entry name" value="Homodimeric domain of signal transducing histidine kinase"/>
    <property type="match status" value="1"/>
</dbReference>
<dbReference type="eggNOG" id="COG0784">
    <property type="taxonomic scope" value="Bacteria"/>
</dbReference>
<evidence type="ECO:0000256" key="12">
    <source>
        <dbReference type="ARBA" id="ARBA00023012"/>
    </source>
</evidence>
<dbReference type="SMART" id="SM00388">
    <property type="entry name" value="HisKA"/>
    <property type="match status" value="1"/>
</dbReference>
<dbReference type="PRINTS" id="PR00344">
    <property type="entry name" value="BCTRLSENSOR"/>
</dbReference>
<dbReference type="InterPro" id="IPR005467">
    <property type="entry name" value="His_kinase_dom"/>
</dbReference>
<dbReference type="InterPro" id="IPR004358">
    <property type="entry name" value="Sig_transdc_His_kin-like_C"/>
</dbReference>
<evidence type="ECO:0000256" key="2">
    <source>
        <dbReference type="ARBA" id="ARBA00004651"/>
    </source>
</evidence>
<keyword evidence="5 14" id="KW-0597">Phosphoprotein</keyword>
<evidence type="ECO:0000256" key="15">
    <source>
        <dbReference type="SAM" id="Coils"/>
    </source>
</evidence>
<dbReference type="Gene3D" id="3.40.50.2300">
    <property type="match status" value="2"/>
</dbReference>
<dbReference type="PANTHER" id="PTHR45339:SF1">
    <property type="entry name" value="HYBRID SIGNAL TRANSDUCTION HISTIDINE KINASE J"/>
    <property type="match status" value="1"/>
</dbReference>
<proteinExistence type="predicted"/>
<dbReference type="CDD" id="cd17546">
    <property type="entry name" value="REC_hyHK_CKI1_RcsC-like"/>
    <property type="match status" value="1"/>
</dbReference>
<keyword evidence="10" id="KW-0067">ATP-binding</keyword>
<dbReference type="AlphaFoldDB" id="A8LNH1"/>
<evidence type="ECO:0000256" key="16">
    <source>
        <dbReference type="SAM" id="MobiDB-lite"/>
    </source>
</evidence>
<dbReference type="Pfam" id="PF02518">
    <property type="entry name" value="HATPase_c"/>
    <property type="match status" value="1"/>
</dbReference>
<accession>A8LNH1</accession>
<evidence type="ECO:0000259" key="18">
    <source>
        <dbReference type="PROSITE" id="PS50110"/>
    </source>
</evidence>
<keyword evidence="9 19" id="KW-0418">Kinase</keyword>
<keyword evidence="13" id="KW-0472">Membrane</keyword>
<dbReference type="eggNOG" id="COG5002">
    <property type="taxonomic scope" value="Bacteria"/>
</dbReference>
<comment type="subcellular location">
    <subcellularLocation>
        <location evidence="2">Cell membrane</location>
        <topology evidence="2">Multi-pass membrane protein</topology>
    </subcellularLocation>
</comment>
<dbReference type="InterPro" id="IPR003661">
    <property type="entry name" value="HisK_dim/P_dom"/>
</dbReference>
<dbReference type="GO" id="GO:0000155">
    <property type="term" value="F:phosphorelay sensor kinase activity"/>
    <property type="evidence" value="ECO:0007669"/>
    <property type="project" value="InterPro"/>
</dbReference>
<keyword evidence="8" id="KW-0547">Nucleotide-binding</keyword>
<organism evidence="19 20">
    <name type="scientific">Dinoroseobacter shibae (strain DSM 16493 / NCIMB 14021 / DFL 12)</name>
    <dbReference type="NCBI Taxonomy" id="398580"/>
    <lineage>
        <taxon>Bacteria</taxon>
        <taxon>Pseudomonadati</taxon>
        <taxon>Pseudomonadota</taxon>
        <taxon>Alphaproteobacteria</taxon>
        <taxon>Rhodobacterales</taxon>
        <taxon>Roseobacteraceae</taxon>
        <taxon>Dinoroseobacter</taxon>
    </lineage>
</organism>
<dbReference type="Pfam" id="PF12860">
    <property type="entry name" value="PAS_7"/>
    <property type="match status" value="1"/>
</dbReference>
<feature type="domain" description="Histidine kinase" evidence="17">
    <location>
        <begin position="218"/>
        <end position="439"/>
    </location>
</feature>
<dbReference type="SUPFAM" id="SSF52172">
    <property type="entry name" value="CheY-like"/>
    <property type="match status" value="2"/>
</dbReference>
<dbReference type="RefSeq" id="WP_012179992.1">
    <property type="nucleotide sequence ID" value="NC_009952.1"/>
</dbReference>
<evidence type="ECO:0000256" key="1">
    <source>
        <dbReference type="ARBA" id="ARBA00000085"/>
    </source>
</evidence>
<keyword evidence="20" id="KW-1185">Reference proteome</keyword>
<dbReference type="Gene3D" id="3.30.450.20">
    <property type="entry name" value="PAS domain"/>
    <property type="match status" value="1"/>
</dbReference>
<keyword evidence="6 19" id="KW-0808">Transferase</keyword>
<evidence type="ECO:0000313" key="20">
    <source>
        <dbReference type="Proteomes" id="UP000006833"/>
    </source>
</evidence>
<dbReference type="InterPro" id="IPR003594">
    <property type="entry name" value="HATPase_dom"/>
</dbReference>
<dbReference type="Gene3D" id="1.10.287.130">
    <property type="match status" value="1"/>
</dbReference>
<dbReference type="InterPro" id="IPR036890">
    <property type="entry name" value="HATPase_C_sf"/>
</dbReference>
<evidence type="ECO:0000256" key="10">
    <source>
        <dbReference type="ARBA" id="ARBA00022840"/>
    </source>
</evidence>
<dbReference type="SUPFAM" id="SSF55874">
    <property type="entry name" value="ATPase domain of HSP90 chaperone/DNA topoisomerase II/histidine kinase"/>
    <property type="match status" value="1"/>
</dbReference>
<dbReference type="FunFam" id="3.30.565.10:FF:000010">
    <property type="entry name" value="Sensor histidine kinase RcsC"/>
    <property type="match status" value="1"/>
</dbReference>
<evidence type="ECO:0000256" key="7">
    <source>
        <dbReference type="ARBA" id="ARBA00022692"/>
    </source>
</evidence>
<sequence length="819" mass="89869">MQSAEIESKLAAERRARLTAERLLAQKQEELYAANQKLSRHAFTLSDQIVEQRHAAEELKDENFQVRSDLRRAEQRLWTSFETIEDGFAVFDASRRLVLANPAYVSIFDGLEDVAPGIGYAELLRLCAEEGIIDTEGLSRQDWCAQMEMRWNGAQIEPAVVRLWNGFSIKLVERRGEDGDIVSLCLNITDTIKREQELTLARTRAEAANRAKSAFLANMSHELRTPMNGVVAMSELLNESALDEEQALYVETIRKSGEALLVIINDVLDYSKMEAEKLQLHPAPFDLERLMHDVVMLTKPTAQEKSVDLMLDYDIFLPSHFIGDQGRLRQVMTNLLGNAVKFTLEGHVLIRVIGMPPEDGTQEIIVSIEDTGIGIAPEMIDHIFGEFNQAEDERNRAFEGTGLGLAITKQLIDLMGGEIWVDSEIGEGSCFSFRIALPLDAADGEPPLSVSSELRRVLIVEEGELNRSILERQLAPLGVSVALATSAEEALSYLDANPDVDAVLTDLVMPGLSGSELARRVRDRVGGPPVILLSSAMLGQLTAEDRNLFEVTLNKPVMRADLYAALNTLAQRNKVLKLTDPITEDAGPPAGAEVISMIPASAPPALDPVVEPGPFVSARAAKVAREATPASFVSAKATQQAPDLPKVPVAPHDGTMDPDPVQETDAPVEAPAPRDVAPAEAEVPIRKTSVLAAEDNKTNQLVFRKMVKGLNIDLRFANNGEEAVAAFEEDRPDMIFMDISMPKMDGMEATQKIRAREAELSLPPVPICALTAHAMDGDAERILAAGLDHYLTKPLKKTEIHARIEAQVPAGRLPLIEER</sequence>
<dbReference type="PANTHER" id="PTHR45339">
    <property type="entry name" value="HYBRID SIGNAL TRANSDUCTION HISTIDINE KINASE J"/>
    <property type="match status" value="1"/>
</dbReference>
<dbReference type="CDD" id="cd16922">
    <property type="entry name" value="HATPase_EvgS-ArcB-TorS-like"/>
    <property type="match status" value="1"/>
</dbReference>
<dbReference type="InterPro" id="IPR011006">
    <property type="entry name" value="CheY-like_superfamily"/>
</dbReference>
<dbReference type="CDD" id="cd00156">
    <property type="entry name" value="REC"/>
    <property type="match status" value="1"/>
</dbReference>
<keyword evidence="4" id="KW-1003">Cell membrane</keyword>
<dbReference type="EMBL" id="CP000830">
    <property type="protein sequence ID" value="ABV95065.1"/>
    <property type="molecule type" value="Genomic_DNA"/>
</dbReference>
<feature type="domain" description="Response regulatory" evidence="18">
    <location>
        <begin position="456"/>
        <end position="570"/>
    </location>
</feature>
<dbReference type="Gene3D" id="3.30.565.10">
    <property type="entry name" value="Histidine kinase-like ATPase, C-terminal domain"/>
    <property type="match status" value="1"/>
</dbReference>
<dbReference type="STRING" id="398580.Dshi_3332"/>
<dbReference type="InterPro" id="IPR001789">
    <property type="entry name" value="Sig_transdc_resp-reg_receiver"/>
</dbReference>
<gene>
    <name evidence="19" type="ordered locus">Dshi_3332</name>
</gene>
<evidence type="ECO:0000256" key="4">
    <source>
        <dbReference type="ARBA" id="ARBA00022475"/>
    </source>
</evidence>
<evidence type="ECO:0000259" key="17">
    <source>
        <dbReference type="PROSITE" id="PS50109"/>
    </source>
</evidence>
<name>A8LNH1_DINSH</name>